<gene>
    <name evidence="8" type="ORF">HMPREF9193_01653</name>
</gene>
<dbReference type="InterPro" id="IPR004103">
    <property type="entry name" value="Lyase_8_C"/>
</dbReference>
<organism evidence="8 9">
    <name type="scientific">Treponema lecithinolyticum ATCC 700332</name>
    <dbReference type="NCBI Taxonomy" id="1321815"/>
    <lineage>
        <taxon>Bacteria</taxon>
        <taxon>Pseudomonadati</taxon>
        <taxon>Spirochaetota</taxon>
        <taxon>Spirochaetia</taxon>
        <taxon>Spirochaetales</taxon>
        <taxon>Treponemataceae</taxon>
        <taxon>Treponema</taxon>
    </lineage>
</organism>
<dbReference type="PANTHER" id="PTHR38481:SF1">
    <property type="entry name" value="HYALURONATE LYASE"/>
    <property type="match status" value="1"/>
</dbReference>
<evidence type="ECO:0000313" key="8">
    <source>
        <dbReference type="EMBL" id="ERJ91995.1"/>
    </source>
</evidence>
<dbReference type="EMBL" id="AWVH01000039">
    <property type="protein sequence ID" value="ERJ91995.1"/>
    <property type="molecule type" value="Genomic_DNA"/>
</dbReference>
<proteinExistence type="inferred from homology"/>
<dbReference type="Pfam" id="PF02278">
    <property type="entry name" value="Lyase_8"/>
    <property type="match status" value="1"/>
</dbReference>
<dbReference type="RefSeq" id="WP_021687854.1">
    <property type="nucleotide sequence ID" value="NZ_KI260569.1"/>
</dbReference>
<evidence type="ECO:0000256" key="4">
    <source>
        <dbReference type="SAM" id="SignalP"/>
    </source>
</evidence>
<dbReference type="InterPro" id="IPR012970">
    <property type="entry name" value="Lyase_8_alpha_N"/>
</dbReference>
<comment type="similarity">
    <text evidence="1">Belongs to the polysaccharide lyase 8 family.</text>
</comment>
<keyword evidence="3 8" id="KW-0456">Lyase</keyword>
<dbReference type="CDD" id="cd01083">
    <property type="entry name" value="GAG_Lyase"/>
    <property type="match status" value="1"/>
</dbReference>
<evidence type="ECO:0000313" key="9">
    <source>
        <dbReference type="Proteomes" id="UP000016649"/>
    </source>
</evidence>
<sequence length="995" mass="110575">MKKAAAVLLLCSACACFARGKSDGKNTKSAENAQFVQSTQDFQSAQNTVHVVCGNTVFIKNPVDFVPNMWRSGFTALDGTFLKNVGFYKIKRELQAGEDDKGRTEGIAAAEHLVELSPGTDGVYVNAKEKGIVTIAASDEKGNTKTWKLIIHAVDKKVLPKANKKQYHKLREKWKTQLTGGALDMNDDVAVQAVKKVDEQAFAVWNSYAYKGKNSCQTPPWPEDIGLKGNPDIKYEDDAVEFRAAFQKLYTLAVAYESRYGEYYKNKNLFSDMIAILDYLTTFCYTPKSQTDNWWTWEIGIPKSLVPTLILLADDLSSEQKQRYITPVVFFQSDPFHGGAIGTASTHGKGYRMQFAANRVDCSVSALGIGLLLEDNESVYLAQQASASTIALQTIEDSLVLSEKGFPSGYYEDGSYLDHSRTPYTNSYGVVVIEGLSKIASILNKSPWQYDKEKSAILKTMMIESYGLSVYNGYALDMLRGRAVARKQVTDKSIGRDITTYVLLLMDALDSETQKTMKRYIKNWLIHDPEYINSLTEITQLAVRSEAKRLLNDTSVNTALQPVHRNFPLMDRVIHRSENWLFGLSMYSSRIFNCEIMNGENLYGWHQGDGMTFLYTGQPLYYTEGYWNTINPFRLPGTTTVSKNIGNGTPDSSGFYQEGDYSSKEDWTGGSALYNFGTNGMLLSGDINEQSVVYEPNLRAHKSYFMTGDEIVCLGAGISDLNSTFKVETTALNRKLKADGSNAVVFNGSKLDLNMLALDTAEIVKTEGKGSGSASMEGQRLEFSNDANWLWLEGNDSASDIGVYFPNAQKEALYVRKAAYTGSWSNIGYKQTEEKETTNFFELWFDHGINPVSQSYAYVILPCANEAKVKNYAQKPDITIIANTAQVQAVRNARTKVSGFNFWTDTETQADFLVSLHKASVTLKEGEGGIIELAVSDPTMKNTDYIELKLQKKTAAVLEHGDNVKAEIKGDVLVIRVYTAGTNGASSYIKIKTAE</sequence>
<dbReference type="InterPro" id="IPR003159">
    <property type="entry name" value="Lyase_8_central_dom"/>
</dbReference>
<dbReference type="InterPro" id="IPR011013">
    <property type="entry name" value="Gal_mutarotase_sf_dom"/>
</dbReference>
<dbReference type="PROSITE" id="PS51257">
    <property type="entry name" value="PROKAR_LIPOPROTEIN"/>
    <property type="match status" value="1"/>
</dbReference>
<feature type="domain" description="Polysaccharide lyase 8 N-terminal alpha-helical" evidence="7">
    <location>
        <begin position="174"/>
        <end position="522"/>
    </location>
</feature>
<keyword evidence="9" id="KW-1185">Reference proteome</keyword>
<dbReference type="InterPro" id="IPR011071">
    <property type="entry name" value="Lyase_8-like_C"/>
</dbReference>
<reference evidence="8 9" key="1">
    <citation type="submission" date="2013-08" db="EMBL/GenBank/DDBJ databases">
        <authorList>
            <person name="Weinstock G."/>
            <person name="Sodergren E."/>
            <person name="Wylie T."/>
            <person name="Fulton L."/>
            <person name="Fulton R."/>
            <person name="Fronick C."/>
            <person name="O'Laughlin M."/>
            <person name="Godfrey J."/>
            <person name="Miner T."/>
            <person name="Herter B."/>
            <person name="Appelbaum E."/>
            <person name="Cordes M."/>
            <person name="Lek S."/>
            <person name="Wollam A."/>
            <person name="Pepin K.H."/>
            <person name="Palsikar V.B."/>
            <person name="Mitreva M."/>
            <person name="Wilson R.K."/>
        </authorList>
    </citation>
    <scope>NUCLEOTIDE SEQUENCE [LARGE SCALE GENOMIC DNA]</scope>
    <source>
        <strain evidence="8 9">ATCC 700332</strain>
    </source>
</reference>
<protein>
    <submittedName>
        <fullName evidence="8">Polysaccharide lyase family 8, super-sandwich domain protein</fullName>
    </submittedName>
</protein>
<comment type="caution">
    <text evidence="8">The sequence shown here is derived from an EMBL/GenBank/DDBJ whole genome shotgun (WGS) entry which is preliminary data.</text>
</comment>
<evidence type="ECO:0000259" key="6">
    <source>
        <dbReference type="Pfam" id="PF02884"/>
    </source>
</evidence>
<dbReference type="Proteomes" id="UP000016649">
    <property type="component" value="Unassembled WGS sequence"/>
</dbReference>
<dbReference type="InterPro" id="IPR014718">
    <property type="entry name" value="GH-type_carb-bd"/>
</dbReference>
<dbReference type="Gene3D" id="2.60.220.10">
    <property type="entry name" value="Polysaccharide lyase family 8-like, C-terminal"/>
    <property type="match status" value="1"/>
</dbReference>
<dbReference type="Pfam" id="PF08124">
    <property type="entry name" value="Lyase_8_N"/>
    <property type="match status" value="1"/>
</dbReference>
<dbReference type="SUPFAM" id="SSF49863">
    <property type="entry name" value="Hyaluronate lyase-like, C-terminal domain"/>
    <property type="match status" value="1"/>
</dbReference>
<dbReference type="Gene3D" id="1.50.10.100">
    <property type="entry name" value="Chondroitin AC/alginate lyase"/>
    <property type="match status" value="1"/>
</dbReference>
<dbReference type="InterPro" id="IPR008929">
    <property type="entry name" value="Chondroitin_lyas"/>
</dbReference>
<dbReference type="PANTHER" id="PTHR38481">
    <property type="entry name" value="HYALURONATE LYASE"/>
    <property type="match status" value="1"/>
</dbReference>
<evidence type="ECO:0000259" key="7">
    <source>
        <dbReference type="Pfam" id="PF08124"/>
    </source>
</evidence>
<evidence type="ECO:0000256" key="1">
    <source>
        <dbReference type="ARBA" id="ARBA00006699"/>
    </source>
</evidence>
<dbReference type="InterPro" id="IPR038970">
    <property type="entry name" value="Lyase_8"/>
</dbReference>
<dbReference type="Pfam" id="PF02884">
    <property type="entry name" value="Lyase_8_C"/>
    <property type="match status" value="1"/>
</dbReference>
<dbReference type="SUPFAM" id="SSF74650">
    <property type="entry name" value="Galactose mutarotase-like"/>
    <property type="match status" value="1"/>
</dbReference>
<name>A0ABN0NX54_TRELE</name>
<feature type="signal peptide" evidence="4">
    <location>
        <begin position="1"/>
        <end position="18"/>
    </location>
</feature>
<dbReference type="GO" id="GO:0016829">
    <property type="term" value="F:lyase activity"/>
    <property type="evidence" value="ECO:0007669"/>
    <property type="project" value="UniProtKB-KW"/>
</dbReference>
<feature type="domain" description="Polysaccharide lyase family 8 C-terminal" evidence="6">
    <location>
        <begin position="879"/>
        <end position="943"/>
    </location>
</feature>
<keyword evidence="2 4" id="KW-0732">Signal</keyword>
<evidence type="ECO:0000256" key="2">
    <source>
        <dbReference type="ARBA" id="ARBA00022729"/>
    </source>
</evidence>
<accession>A0ABN0NX54</accession>
<feature type="domain" description="Polysaccharide lyase family 8 central" evidence="5">
    <location>
        <begin position="564"/>
        <end position="864"/>
    </location>
</feature>
<evidence type="ECO:0000259" key="5">
    <source>
        <dbReference type="Pfam" id="PF02278"/>
    </source>
</evidence>
<dbReference type="Gene3D" id="2.70.98.10">
    <property type="match status" value="1"/>
</dbReference>
<evidence type="ECO:0000256" key="3">
    <source>
        <dbReference type="ARBA" id="ARBA00023239"/>
    </source>
</evidence>
<feature type="chain" id="PRO_5045940914" evidence="4">
    <location>
        <begin position="19"/>
        <end position="995"/>
    </location>
</feature>
<dbReference type="SUPFAM" id="SSF48230">
    <property type="entry name" value="Chondroitin AC/alginate lyase"/>
    <property type="match status" value="1"/>
</dbReference>